<dbReference type="GO" id="GO:0003746">
    <property type="term" value="F:translation elongation factor activity"/>
    <property type="evidence" value="ECO:0007669"/>
    <property type="project" value="UniProtKB-KW"/>
</dbReference>
<organism evidence="2 3">
    <name type="scientific">Variovorax defluvii</name>
    <dbReference type="NCBI Taxonomy" id="913761"/>
    <lineage>
        <taxon>Bacteria</taxon>
        <taxon>Pseudomonadati</taxon>
        <taxon>Pseudomonadota</taxon>
        <taxon>Betaproteobacteria</taxon>
        <taxon>Burkholderiales</taxon>
        <taxon>Comamonadaceae</taxon>
        <taxon>Variovorax</taxon>
    </lineage>
</organism>
<proteinExistence type="predicted"/>
<dbReference type="Proteomes" id="UP001500975">
    <property type="component" value="Unassembled WGS sequence"/>
</dbReference>
<gene>
    <name evidence="2" type="ORF">GCM10023165_43750</name>
</gene>
<keyword evidence="3" id="KW-1185">Reference proteome</keyword>
<evidence type="ECO:0000313" key="2">
    <source>
        <dbReference type="EMBL" id="GAA4353483.1"/>
    </source>
</evidence>
<dbReference type="Gene3D" id="3.10.50.30">
    <property type="entry name" value="Transcription elongation factor, GreA/GreB, C-terminal domain"/>
    <property type="match status" value="1"/>
</dbReference>
<dbReference type="InterPro" id="IPR036953">
    <property type="entry name" value="GreA/GreB_C_sf"/>
</dbReference>
<reference evidence="3" key="1">
    <citation type="journal article" date="2019" name="Int. J. Syst. Evol. Microbiol.">
        <title>The Global Catalogue of Microorganisms (GCM) 10K type strain sequencing project: providing services to taxonomists for standard genome sequencing and annotation.</title>
        <authorList>
            <consortium name="The Broad Institute Genomics Platform"/>
            <consortium name="The Broad Institute Genome Sequencing Center for Infectious Disease"/>
            <person name="Wu L."/>
            <person name="Ma J."/>
        </authorList>
    </citation>
    <scope>NUCLEOTIDE SEQUENCE [LARGE SCALE GENOMIC DNA]</scope>
    <source>
        <strain evidence="3">JCM 17804</strain>
    </source>
</reference>
<comment type="caution">
    <text evidence="2">The sequence shown here is derived from an EMBL/GenBank/DDBJ whole genome shotgun (WGS) entry which is preliminary data.</text>
</comment>
<dbReference type="InterPro" id="IPR023459">
    <property type="entry name" value="Tscrpt_elong_fac_GreA/B_fam"/>
</dbReference>
<accession>A0ABP8I8U6</accession>
<dbReference type="Pfam" id="PF01272">
    <property type="entry name" value="GreA_GreB"/>
    <property type="match status" value="1"/>
</dbReference>
<protein>
    <submittedName>
        <fullName evidence="2">GreA/GreB family elongation factor</fullName>
    </submittedName>
</protein>
<dbReference type="InterPro" id="IPR001437">
    <property type="entry name" value="Tscrpt_elong_fac_GreA/B_C"/>
</dbReference>
<evidence type="ECO:0000313" key="3">
    <source>
        <dbReference type="Proteomes" id="UP001500975"/>
    </source>
</evidence>
<dbReference type="PANTHER" id="PTHR30437">
    <property type="entry name" value="TRANSCRIPTION ELONGATION FACTOR GREA"/>
    <property type="match status" value="1"/>
</dbReference>
<feature type="domain" description="Transcription elongation factor GreA/GreB C-terminal" evidence="1">
    <location>
        <begin position="53"/>
        <end position="116"/>
    </location>
</feature>
<sequence length="137" mass="14472">MQAAANNILLGERTLTELDHQRLSRLQDRAAPPALEALLDATDIVAARAVAPNVVTMYSQVRIVDAHTGQAHTLTLCYPADAEPAAGFISVLSPVGLALIGLRVGALARWQLPGGEEGCARLEAILFQPEASGDYTT</sequence>
<keyword evidence="2" id="KW-0251">Elongation factor</keyword>
<keyword evidence="2" id="KW-0648">Protein biosynthesis</keyword>
<dbReference type="PANTHER" id="PTHR30437:SF5">
    <property type="entry name" value="REGULATOR OF NUCLEOSIDE DIPHOSPHATE KINASE"/>
    <property type="match status" value="1"/>
</dbReference>
<dbReference type="RefSeq" id="WP_345540603.1">
    <property type="nucleotide sequence ID" value="NZ_BAABGJ010000077.1"/>
</dbReference>
<dbReference type="EMBL" id="BAABGJ010000077">
    <property type="protein sequence ID" value="GAA4353483.1"/>
    <property type="molecule type" value="Genomic_DNA"/>
</dbReference>
<dbReference type="SUPFAM" id="SSF54534">
    <property type="entry name" value="FKBP-like"/>
    <property type="match status" value="1"/>
</dbReference>
<evidence type="ECO:0000259" key="1">
    <source>
        <dbReference type="Pfam" id="PF01272"/>
    </source>
</evidence>
<name>A0ABP8I8U6_9BURK</name>